<evidence type="ECO:0000313" key="13">
    <source>
        <dbReference type="Proteomes" id="UP001390339"/>
    </source>
</evidence>
<dbReference type="Pfam" id="PF00686">
    <property type="entry name" value="CBM_20"/>
    <property type="match status" value="1"/>
</dbReference>
<evidence type="ECO:0000256" key="2">
    <source>
        <dbReference type="ARBA" id="ARBA00006188"/>
    </source>
</evidence>
<dbReference type="PRINTS" id="PR00736">
    <property type="entry name" value="GLHYDRLASE15"/>
</dbReference>
<dbReference type="EC" id="3.2.1.3" evidence="9"/>
<keyword evidence="5" id="KW-0325">Glycoprotein</keyword>
<keyword evidence="4 9" id="KW-0378">Hydrolase</keyword>
<protein>
    <recommendedName>
        <fullName evidence="9">Glucoamylase</fullName>
        <ecNumber evidence="9">3.2.1.3</ecNumber>
    </recommendedName>
    <alternativeName>
        <fullName evidence="9">1,4-alpha-D-glucan glucohydrolase</fullName>
    </alternativeName>
    <alternativeName>
        <fullName evidence="9">Glucan 1,4-alpha-glucosidase</fullName>
    </alternativeName>
</protein>
<gene>
    <name evidence="12" type="ORF">PGQ11_008598</name>
</gene>
<feature type="region of interest" description="Disordered" evidence="10">
    <location>
        <begin position="527"/>
        <end position="556"/>
    </location>
</feature>
<dbReference type="PROSITE" id="PS00820">
    <property type="entry name" value="GLUCOAMYLASE"/>
    <property type="match status" value="1"/>
</dbReference>
<dbReference type="InterPro" id="IPR008928">
    <property type="entry name" value="6-hairpin_glycosidase_sf"/>
</dbReference>
<dbReference type="SUPFAM" id="SSF48208">
    <property type="entry name" value="Six-hairpin glycosidases"/>
    <property type="match status" value="1"/>
</dbReference>
<evidence type="ECO:0000256" key="5">
    <source>
        <dbReference type="ARBA" id="ARBA00023180"/>
    </source>
</evidence>
<keyword evidence="13" id="KW-1185">Reference proteome</keyword>
<dbReference type="PANTHER" id="PTHR31616:SF12">
    <property type="entry name" value="GLUCOAMYLASE"/>
    <property type="match status" value="1"/>
</dbReference>
<organism evidence="12 13">
    <name type="scientific">Apiospora arundinis</name>
    <dbReference type="NCBI Taxonomy" id="335852"/>
    <lineage>
        <taxon>Eukaryota</taxon>
        <taxon>Fungi</taxon>
        <taxon>Dikarya</taxon>
        <taxon>Ascomycota</taxon>
        <taxon>Pezizomycotina</taxon>
        <taxon>Sordariomycetes</taxon>
        <taxon>Xylariomycetidae</taxon>
        <taxon>Amphisphaeriales</taxon>
        <taxon>Apiosporaceae</taxon>
        <taxon>Apiospora</taxon>
    </lineage>
</organism>
<dbReference type="InterPro" id="IPR011613">
    <property type="entry name" value="GH15-like"/>
</dbReference>
<dbReference type="InterPro" id="IPR002044">
    <property type="entry name" value="CBM20"/>
</dbReference>
<comment type="similarity">
    <text evidence="2 9">Belongs to the glycosyl hydrolase 15 family.</text>
</comment>
<proteinExistence type="inferred from homology"/>
<evidence type="ECO:0000256" key="7">
    <source>
        <dbReference type="ARBA" id="ARBA00023295"/>
    </source>
</evidence>
<dbReference type="InterPro" id="IPR008291">
    <property type="entry name" value="Glucoamylase_SBD"/>
</dbReference>
<comment type="catalytic activity">
    <reaction evidence="1 9">
        <text>Hydrolysis of terminal (1-&gt;4)-linked alpha-D-glucose residues successively from non-reducing ends of the chains with release of beta-D-glucose.</text>
        <dbReference type="EC" id="3.2.1.3"/>
    </reaction>
</comment>
<dbReference type="PIRSF" id="PIRSF001031">
    <property type="entry name" value="Glu-a-glcsd_SBD"/>
    <property type="match status" value="1"/>
</dbReference>
<evidence type="ECO:0000259" key="11">
    <source>
        <dbReference type="PROSITE" id="PS51166"/>
    </source>
</evidence>
<dbReference type="Gene3D" id="1.50.10.10">
    <property type="match status" value="1"/>
</dbReference>
<reference evidence="12 13" key="1">
    <citation type="journal article" date="2024" name="IMA Fungus">
        <title>Apiospora arundinis, a panoply of carbohydrate-active enzymes and secondary metabolites.</title>
        <authorList>
            <person name="Sorensen T."/>
            <person name="Petersen C."/>
            <person name="Muurmann A.T."/>
            <person name="Christiansen J.V."/>
            <person name="Brundto M.L."/>
            <person name="Overgaard C.K."/>
            <person name="Boysen A.T."/>
            <person name="Wollenberg R.D."/>
            <person name="Larsen T.O."/>
            <person name="Sorensen J.L."/>
            <person name="Nielsen K.L."/>
            <person name="Sondergaard T.E."/>
        </authorList>
    </citation>
    <scope>NUCLEOTIDE SEQUENCE [LARGE SCALE GENOMIC DNA]</scope>
    <source>
        <strain evidence="12 13">AAU 773</strain>
    </source>
</reference>
<accession>A0ABR2IGE4</accession>
<evidence type="ECO:0000256" key="4">
    <source>
        <dbReference type="ARBA" id="ARBA00022801"/>
    </source>
</evidence>
<dbReference type="PANTHER" id="PTHR31616">
    <property type="entry name" value="TREHALASE"/>
    <property type="match status" value="1"/>
</dbReference>
<evidence type="ECO:0000256" key="8">
    <source>
        <dbReference type="ARBA" id="ARBA00023326"/>
    </source>
</evidence>
<evidence type="ECO:0000256" key="9">
    <source>
        <dbReference type="PIRNR" id="PIRNR001031"/>
    </source>
</evidence>
<dbReference type="SUPFAM" id="SSF49452">
    <property type="entry name" value="Starch-binding domain-like"/>
    <property type="match status" value="1"/>
</dbReference>
<keyword evidence="6 9" id="KW-0119">Carbohydrate metabolism</keyword>
<sequence>MMDLAQQGVLAVSSSSNTSFFEPIMHPFSSLLLLGTLASQAVFGRPNSLLSERDIIKRDVDSFFATEVPIALAQVKCNIASGCNAGGVASGLVLASPSKSDPDYFYHWTRDAALTFKALVDRFVNEYDADLQTLIQNYITSQAKMQTIQNPSGSFYDGSGLGEPKFMADGSQFTGNWGRPQRDGPPLRALTMITYSKWLIKNGYQSTAKDLVWPVIQNDLSYTAQYWNQTGFDLWEEVNGSSFFTIAASHRALVEGSNLAKTLGTSCSSCDNIAPQVLCFQQTFWNSKYAVANINVNNGRSGKDTNVFISTNEGFDPALGCDAATFQPCSDRALASHKVVVDSFRSIYGINSGIGKGQGVAVGRYPEDTYYNGNPWYMHTLAAAEQLYNSLYVWKSQGKIVVTSTSLPFFQDLSSSVSTGTYSSDTPTYKTLYDATMAYADSFVNNVAKYAGANGALAEQYDRNNGKPLSARDLTWSYAAVLSAAARRAGVVPLGWADSNSAATSVPGNCYPTSVIGAYTAAPTGSFPAGQTPGNGGPVPSTAPTSTRTTTTAAPTTTACTPATSVAVTFNERKVTSFGQTVKISGNIPALGNWDTSKAVALGASQYTANNPVWSGSINLAAGQAVQYKYIVVNTDGSVTWEADPNHTYTVPKGCATQATKNDTWQ</sequence>
<name>A0ABR2IGE4_9PEZI</name>
<dbReference type="EMBL" id="JAPCWZ010000005">
    <property type="protein sequence ID" value="KAK8862363.1"/>
    <property type="molecule type" value="Genomic_DNA"/>
</dbReference>
<dbReference type="Gene3D" id="2.60.40.10">
    <property type="entry name" value="Immunoglobulins"/>
    <property type="match status" value="1"/>
</dbReference>
<evidence type="ECO:0000256" key="10">
    <source>
        <dbReference type="SAM" id="MobiDB-lite"/>
    </source>
</evidence>
<evidence type="ECO:0000256" key="6">
    <source>
        <dbReference type="ARBA" id="ARBA00023277"/>
    </source>
</evidence>
<dbReference type="SMART" id="SM01065">
    <property type="entry name" value="CBM_2"/>
    <property type="match status" value="1"/>
</dbReference>
<dbReference type="Pfam" id="PF00723">
    <property type="entry name" value="Glyco_hydro_15"/>
    <property type="match status" value="1"/>
</dbReference>
<dbReference type="InterPro" id="IPR034836">
    <property type="entry name" value="CBM20_glucoamylase"/>
</dbReference>
<evidence type="ECO:0000256" key="1">
    <source>
        <dbReference type="ARBA" id="ARBA00001863"/>
    </source>
</evidence>
<dbReference type="Proteomes" id="UP001390339">
    <property type="component" value="Unassembled WGS sequence"/>
</dbReference>
<dbReference type="InterPro" id="IPR013784">
    <property type="entry name" value="Carb-bd-like_fold"/>
</dbReference>
<keyword evidence="8 9" id="KW-0624">Polysaccharide degradation</keyword>
<comment type="caution">
    <text evidence="12">The sequence shown here is derived from an EMBL/GenBank/DDBJ whole genome shotgun (WGS) entry which is preliminary data.</text>
</comment>
<keyword evidence="3" id="KW-0732">Signal</keyword>
<dbReference type="GO" id="GO:0016787">
    <property type="term" value="F:hydrolase activity"/>
    <property type="evidence" value="ECO:0007669"/>
    <property type="project" value="UniProtKB-KW"/>
</dbReference>
<dbReference type="InterPro" id="IPR046966">
    <property type="entry name" value="Glucoamylase_active_site"/>
</dbReference>
<evidence type="ECO:0000256" key="3">
    <source>
        <dbReference type="ARBA" id="ARBA00022729"/>
    </source>
</evidence>
<dbReference type="InterPro" id="IPR013783">
    <property type="entry name" value="Ig-like_fold"/>
</dbReference>
<dbReference type="InterPro" id="IPR000165">
    <property type="entry name" value="Glucoamylase"/>
</dbReference>
<evidence type="ECO:0000313" key="12">
    <source>
        <dbReference type="EMBL" id="KAK8862363.1"/>
    </source>
</evidence>
<feature type="compositionally biased region" description="Low complexity" evidence="10">
    <location>
        <begin position="538"/>
        <end position="556"/>
    </location>
</feature>
<keyword evidence="7 9" id="KW-0326">Glycosidase</keyword>
<dbReference type="InterPro" id="IPR012341">
    <property type="entry name" value="6hp_glycosidase-like_sf"/>
</dbReference>
<feature type="domain" description="CBM20" evidence="11">
    <location>
        <begin position="560"/>
        <end position="666"/>
    </location>
</feature>
<dbReference type="CDD" id="cd05811">
    <property type="entry name" value="CBM20_glucoamylase"/>
    <property type="match status" value="1"/>
</dbReference>
<dbReference type="PROSITE" id="PS51166">
    <property type="entry name" value="CBM20"/>
    <property type="match status" value="1"/>
</dbReference>